<keyword evidence="3" id="KW-1185">Reference proteome</keyword>
<protein>
    <submittedName>
        <fullName evidence="2">Uncharacterized protein</fullName>
    </submittedName>
</protein>
<keyword evidence="1" id="KW-0812">Transmembrane</keyword>
<dbReference type="RefSeq" id="WP_379913680.1">
    <property type="nucleotide sequence ID" value="NZ_JBHSWE010000002.1"/>
</dbReference>
<dbReference type="Proteomes" id="UP001596422">
    <property type="component" value="Unassembled WGS sequence"/>
</dbReference>
<evidence type="ECO:0000256" key="1">
    <source>
        <dbReference type="SAM" id="Phobius"/>
    </source>
</evidence>
<proteinExistence type="predicted"/>
<dbReference type="EMBL" id="JBHSWE010000002">
    <property type="protein sequence ID" value="MFC6674064.1"/>
    <property type="molecule type" value="Genomic_DNA"/>
</dbReference>
<feature type="transmembrane region" description="Helical" evidence="1">
    <location>
        <begin position="30"/>
        <end position="49"/>
    </location>
</feature>
<organism evidence="2 3">
    <name type="scientific">Marinobacterium aestuariivivens</name>
    <dbReference type="NCBI Taxonomy" id="1698799"/>
    <lineage>
        <taxon>Bacteria</taxon>
        <taxon>Pseudomonadati</taxon>
        <taxon>Pseudomonadota</taxon>
        <taxon>Gammaproteobacteria</taxon>
        <taxon>Oceanospirillales</taxon>
        <taxon>Oceanospirillaceae</taxon>
        <taxon>Marinobacterium</taxon>
    </lineage>
</organism>
<keyword evidence="1" id="KW-0472">Membrane</keyword>
<comment type="caution">
    <text evidence="2">The sequence shown here is derived from an EMBL/GenBank/DDBJ whole genome shotgun (WGS) entry which is preliminary data.</text>
</comment>
<evidence type="ECO:0000313" key="2">
    <source>
        <dbReference type="EMBL" id="MFC6674064.1"/>
    </source>
</evidence>
<sequence length="184" mass="19567">MSERTLSYLAGILLFIGFAVAVRFFINGSWAYGVASIIAGVICGVGILRGPSPEIAVAAITALTGLGAVGVMTDDIPKRMHSSLEAQEVAFNLINSIDTCLNMKPGYDYLRGQAIQICAVKSKIDQMSMVIAARKALNFGPELTLLDGVITTAKTSGEPVCQVIYRQIQPQCSVLPKVNTQASE</sequence>
<keyword evidence="1" id="KW-1133">Transmembrane helix</keyword>
<gene>
    <name evidence="2" type="ORF">ACFQDL_31180</name>
</gene>
<accession>A0ABW2AAC7</accession>
<feature type="transmembrane region" description="Helical" evidence="1">
    <location>
        <begin position="6"/>
        <end position="25"/>
    </location>
</feature>
<evidence type="ECO:0000313" key="3">
    <source>
        <dbReference type="Proteomes" id="UP001596422"/>
    </source>
</evidence>
<feature type="transmembrane region" description="Helical" evidence="1">
    <location>
        <begin position="55"/>
        <end position="73"/>
    </location>
</feature>
<name>A0ABW2AAC7_9GAMM</name>
<reference evidence="3" key="1">
    <citation type="journal article" date="2019" name="Int. J. Syst. Evol. Microbiol.">
        <title>The Global Catalogue of Microorganisms (GCM) 10K type strain sequencing project: providing services to taxonomists for standard genome sequencing and annotation.</title>
        <authorList>
            <consortium name="The Broad Institute Genomics Platform"/>
            <consortium name="The Broad Institute Genome Sequencing Center for Infectious Disease"/>
            <person name="Wu L."/>
            <person name="Ma J."/>
        </authorList>
    </citation>
    <scope>NUCLEOTIDE SEQUENCE [LARGE SCALE GENOMIC DNA]</scope>
    <source>
        <strain evidence="3">NBRC 111756</strain>
    </source>
</reference>